<evidence type="ECO:0000313" key="4">
    <source>
        <dbReference type="Proteomes" id="UP000228503"/>
    </source>
</evidence>
<feature type="region of interest" description="Disordered" evidence="1">
    <location>
        <begin position="69"/>
        <end position="103"/>
    </location>
</feature>
<protein>
    <recommendedName>
        <fullName evidence="5">SCP domain-containing protein</fullName>
    </recommendedName>
</protein>
<feature type="compositionally biased region" description="Pro residues" evidence="1">
    <location>
        <begin position="71"/>
        <end position="94"/>
    </location>
</feature>
<organism evidence="3 4">
    <name type="scientific">Candidatus Roizmanbacteria bacterium CG_4_10_14_0_2_um_filter_39_13</name>
    <dbReference type="NCBI Taxonomy" id="1974825"/>
    <lineage>
        <taxon>Bacteria</taxon>
        <taxon>Candidatus Roizmaniibacteriota</taxon>
    </lineage>
</organism>
<proteinExistence type="predicted"/>
<feature type="signal peptide" evidence="2">
    <location>
        <begin position="1"/>
        <end position="26"/>
    </location>
</feature>
<name>A0A2M7TXX9_9BACT</name>
<keyword evidence="2" id="KW-0732">Signal</keyword>
<accession>A0A2M7TXX9</accession>
<dbReference type="AlphaFoldDB" id="A0A2M7TXX9"/>
<evidence type="ECO:0000313" key="3">
    <source>
        <dbReference type="EMBL" id="PIZ62679.1"/>
    </source>
</evidence>
<sequence length="220" mass="24626">MILMNLRKSMLLGLSAFLLITQSVSASELLTISRSQEQAYCPAYFDVHYCSTDGSIDACAKGVEMVVSTPRPQPTQTPTPTNPTSPQSPVPTSPEKPASPEKPSSLDANLIFNMINQHRANLGLAAFEKEEKLCAMAQERGPELYDEIFTNGNIHGGFYKRNFPWWITENMKYGESEESVFNWWLSSPIHRKAIESDFIYSCGECYGNSCVQLFTSYTPK</sequence>
<dbReference type="SUPFAM" id="SSF55797">
    <property type="entry name" value="PR-1-like"/>
    <property type="match status" value="1"/>
</dbReference>
<dbReference type="InterPro" id="IPR035940">
    <property type="entry name" value="CAP_sf"/>
</dbReference>
<evidence type="ECO:0000256" key="2">
    <source>
        <dbReference type="SAM" id="SignalP"/>
    </source>
</evidence>
<comment type="caution">
    <text evidence="3">The sequence shown here is derived from an EMBL/GenBank/DDBJ whole genome shotgun (WGS) entry which is preliminary data.</text>
</comment>
<gene>
    <name evidence="3" type="ORF">COY16_03625</name>
</gene>
<dbReference type="Proteomes" id="UP000228503">
    <property type="component" value="Unassembled WGS sequence"/>
</dbReference>
<reference evidence="4" key="1">
    <citation type="submission" date="2017-09" db="EMBL/GenBank/DDBJ databases">
        <title>Depth-based differentiation of microbial function through sediment-hosted aquifers and enrichment of novel symbionts in the deep terrestrial subsurface.</title>
        <authorList>
            <person name="Probst A.J."/>
            <person name="Ladd B."/>
            <person name="Jarett J.K."/>
            <person name="Geller-Mcgrath D.E."/>
            <person name="Sieber C.M.K."/>
            <person name="Emerson J.B."/>
            <person name="Anantharaman K."/>
            <person name="Thomas B.C."/>
            <person name="Malmstrom R."/>
            <person name="Stieglmeier M."/>
            <person name="Klingl A."/>
            <person name="Woyke T."/>
            <person name="Ryan C.M."/>
            <person name="Banfield J.F."/>
        </authorList>
    </citation>
    <scope>NUCLEOTIDE SEQUENCE [LARGE SCALE GENOMIC DNA]</scope>
</reference>
<dbReference type="Gene3D" id="3.40.33.10">
    <property type="entry name" value="CAP"/>
    <property type="match status" value="1"/>
</dbReference>
<evidence type="ECO:0000256" key="1">
    <source>
        <dbReference type="SAM" id="MobiDB-lite"/>
    </source>
</evidence>
<feature type="chain" id="PRO_5014870007" description="SCP domain-containing protein" evidence="2">
    <location>
        <begin position="27"/>
        <end position="220"/>
    </location>
</feature>
<evidence type="ECO:0008006" key="5">
    <source>
        <dbReference type="Google" id="ProtNLM"/>
    </source>
</evidence>
<dbReference type="EMBL" id="PFOB01000047">
    <property type="protein sequence ID" value="PIZ62679.1"/>
    <property type="molecule type" value="Genomic_DNA"/>
</dbReference>